<sequence length="61" mass="6640">MAASLTFTKKADDKKAGMTLLELQDFVNEAIRANADPLKPVKITIGFRSQIQTITAESDGE</sequence>
<keyword evidence="2" id="KW-1185">Reference proteome</keyword>
<dbReference type="EMBL" id="MK392368">
    <property type="protein sequence ID" value="QAY16104.1"/>
    <property type="molecule type" value="Genomic_DNA"/>
</dbReference>
<evidence type="ECO:0000313" key="1">
    <source>
        <dbReference type="EMBL" id="QAY16104.1"/>
    </source>
</evidence>
<proteinExistence type="predicted"/>
<gene>
    <name evidence="1" type="primary">53</name>
    <name evidence="1" type="ORF">SEA_ELESAR_53</name>
</gene>
<accession>A0A411CQA7</accession>
<name>A0A411CQA7_9CAUD</name>
<dbReference type="RefSeq" id="YP_010761217.1">
    <property type="nucleotide sequence ID" value="NC_073593.1"/>
</dbReference>
<organism evidence="1 2">
    <name type="scientific">Arthrobacter phage Elesar</name>
    <dbReference type="NCBI Taxonomy" id="2510522"/>
    <lineage>
        <taxon>Viruses</taxon>
        <taxon>Duplodnaviria</taxon>
        <taxon>Heunggongvirae</taxon>
        <taxon>Uroviricota</taxon>
        <taxon>Caudoviricetes</taxon>
        <taxon>Daemsvirinae</taxon>
        <taxon>Elesarvirus</taxon>
        <taxon>Elesarvirus elesar</taxon>
    </lineage>
</organism>
<reference evidence="1 2" key="1">
    <citation type="submission" date="2019-01" db="EMBL/GenBank/DDBJ databases">
        <authorList>
            <person name="Adair T.L."/>
            <person name="Lucas L.G."/>
            <person name="Young A.M."/>
            <person name="Antrich S.C."/>
            <person name="Baird A.G."/>
            <person name="Dunn E.L."/>
            <person name="Fernandes B.I."/>
            <person name="Fraley E.G."/>
            <person name="Ghanem A.X."/>
            <person name="Gilbert M.G."/>
            <person name="Morris T.B."/>
            <person name="Nortch B.D."/>
            <person name="Overcash M.E."/>
            <person name="Pavleszek K.E."/>
            <person name="Pellegrini L.I.O."/>
            <person name="Pham L.T."/>
            <person name="Rule L.S."/>
            <person name="Schultz E.M."/>
            <person name="Smith J."/>
            <person name="Thong B.J."/>
            <person name="Turner H.A."/>
            <person name="Walker G."/>
            <person name="Whitaker Z.J."/>
            <person name="Wilsey R.N."/>
            <person name="Yanney R.L."/>
            <person name="Klyczek K."/>
            <person name="Garlena R.A."/>
            <person name="Russell D.A."/>
            <person name="Pope W.H."/>
            <person name="Jacobs-Sera D."/>
            <person name="Hatfull G.F."/>
        </authorList>
    </citation>
    <scope>NUCLEOTIDE SEQUENCE [LARGE SCALE GENOMIC DNA]</scope>
</reference>
<dbReference type="GeneID" id="80034333"/>
<evidence type="ECO:0000313" key="2">
    <source>
        <dbReference type="Proteomes" id="UP000290693"/>
    </source>
</evidence>
<protein>
    <submittedName>
        <fullName evidence="1">Uncharacterized protein</fullName>
    </submittedName>
</protein>
<dbReference type="KEGG" id="vg:80034333"/>
<dbReference type="Proteomes" id="UP000290693">
    <property type="component" value="Segment"/>
</dbReference>